<dbReference type="AlphaFoldDB" id="A0A0R3WXY9"/>
<dbReference type="EMBL" id="UYWX01008223">
    <property type="protein sequence ID" value="VDM27322.1"/>
    <property type="molecule type" value="Genomic_DNA"/>
</dbReference>
<evidence type="ECO:0000256" key="2">
    <source>
        <dbReference type="ARBA" id="ARBA00022741"/>
    </source>
</evidence>
<dbReference type="PROSITE" id="PS00178">
    <property type="entry name" value="AA_TRNA_LIGASE_I"/>
    <property type="match status" value="1"/>
</dbReference>
<evidence type="ECO:0000256" key="1">
    <source>
        <dbReference type="ARBA" id="ARBA00022598"/>
    </source>
</evidence>
<dbReference type="InterPro" id="IPR000924">
    <property type="entry name" value="Glu/Gln-tRNA-synth"/>
</dbReference>
<dbReference type="InterPro" id="IPR001412">
    <property type="entry name" value="aa-tRNA-synth_I_CS"/>
</dbReference>
<evidence type="ECO:0000259" key="7">
    <source>
        <dbReference type="Pfam" id="PF00749"/>
    </source>
</evidence>
<dbReference type="STRING" id="6205.A0A0R3WXY9"/>
<proteinExistence type="inferred from homology"/>
<dbReference type="GO" id="GO:0005524">
    <property type="term" value="F:ATP binding"/>
    <property type="evidence" value="ECO:0007669"/>
    <property type="project" value="UniProtKB-KW"/>
</dbReference>
<sequence>MGEVVVRFPPEASGFMHIGHAKAALLNYHYKETFDGKLILRFDDTNPEKESAVFEEAILADLPRLGVKWDSLSYTSNYFDRMIELCTKLISDGKAYADDTDLETMRKQREARQESACRNNSVERNLAMWKSMQEGTEQGLKTCIRAKIDMSSDNGAMRDPTIYRCKLEPHIRTGTKYK</sequence>
<dbReference type="OrthoDB" id="1350766at2759"/>
<dbReference type="FunFam" id="3.90.800.10:FF:000001">
    <property type="entry name" value="Glutamine--tRNA ligase"/>
    <property type="match status" value="1"/>
</dbReference>
<keyword evidence="1 6" id="KW-0436">Ligase</keyword>
<evidence type="ECO:0000256" key="4">
    <source>
        <dbReference type="ARBA" id="ARBA00022917"/>
    </source>
</evidence>
<keyword evidence="4 6" id="KW-0648">Protein biosynthesis</keyword>
<keyword evidence="3 6" id="KW-0067">ATP-binding</keyword>
<dbReference type="Pfam" id="PF00749">
    <property type="entry name" value="tRNA-synt_1c"/>
    <property type="match status" value="1"/>
</dbReference>
<keyword evidence="5 6" id="KW-0030">Aminoacyl-tRNA synthetase</keyword>
<dbReference type="PRINTS" id="PR00987">
    <property type="entry name" value="TRNASYNTHGLU"/>
</dbReference>
<dbReference type="GO" id="GO:0005829">
    <property type="term" value="C:cytosol"/>
    <property type="evidence" value="ECO:0007669"/>
    <property type="project" value="TreeGrafter"/>
</dbReference>
<dbReference type="Proteomes" id="UP000274429">
    <property type="component" value="Unassembled WGS sequence"/>
</dbReference>
<dbReference type="Gene3D" id="3.40.50.620">
    <property type="entry name" value="HUPs"/>
    <property type="match status" value="1"/>
</dbReference>
<dbReference type="SUPFAM" id="SSF52374">
    <property type="entry name" value="Nucleotidylyl transferase"/>
    <property type="match status" value="1"/>
</dbReference>
<dbReference type="InterPro" id="IPR020058">
    <property type="entry name" value="Glu/Gln-tRNA-synth_Ib_cat-dom"/>
</dbReference>
<comment type="similarity">
    <text evidence="6">Belongs to the class-I aminoacyl-tRNA synthetase family.</text>
</comment>
<evidence type="ECO:0000256" key="6">
    <source>
        <dbReference type="RuleBase" id="RU363037"/>
    </source>
</evidence>
<dbReference type="GO" id="GO:0017102">
    <property type="term" value="C:methionyl glutamyl tRNA synthetase complex"/>
    <property type="evidence" value="ECO:0007669"/>
    <property type="project" value="TreeGrafter"/>
</dbReference>
<protein>
    <submittedName>
        <fullName evidence="10">tRNA-synt_1c domain-containing protein</fullName>
    </submittedName>
</protein>
<name>A0A0R3WXY9_HYDTA</name>
<keyword evidence="2 6" id="KW-0547">Nucleotide-binding</keyword>
<dbReference type="GO" id="GO:0004818">
    <property type="term" value="F:glutamate-tRNA ligase activity"/>
    <property type="evidence" value="ECO:0007669"/>
    <property type="project" value="TreeGrafter"/>
</dbReference>
<evidence type="ECO:0000256" key="5">
    <source>
        <dbReference type="ARBA" id="ARBA00023146"/>
    </source>
</evidence>
<dbReference type="InterPro" id="IPR014729">
    <property type="entry name" value="Rossmann-like_a/b/a_fold"/>
</dbReference>
<dbReference type="WBParaSite" id="TTAC_0000562901-mRNA-1">
    <property type="protein sequence ID" value="TTAC_0000562901-mRNA-1"/>
    <property type="gene ID" value="TTAC_0000562901"/>
</dbReference>
<keyword evidence="9" id="KW-1185">Reference proteome</keyword>
<dbReference type="PANTHER" id="PTHR43097:SF5">
    <property type="entry name" value="GLUTAMATE--TRNA LIGASE"/>
    <property type="match status" value="1"/>
</dbReference>
<evidence type="ECO:0000313" key="8">
    <source>
        <dbReference type="EMBL" id="VDM27322.1"/>
    </source>
</evidence>
<dbReference type="PANTHER" id="PTHR43097">
    <property type="entry name" value="GLUTAMINE-TRNA LIGASE"/>
    <property type="match status" value="1"/>
</dbReference>
<evidence type="ECO:0000256" key="3">
    <source>
        <dbReference type="ARBA" id="ARBA00022840"/>
    </source>
</evidence>
<evidence type="ECO:0000313" key="10">
    <source>
        <dbReference type="WBParaSite" id="TTAC_0000562901-mRNA-1"/>
    </source>
</evidence>
<feature type="domain" description="Glutamyl/glutaminyl-tRNA synthetase class Ib catalytic" evidence="7">
    <location>
        <begin position="3"/>
        <end position="177"/>
    </location>
</feature>
<organism evidence="10">
    <name type="scientific">Hydatigena taeniaeformis</name>
    <name type="common">Feline tapeworm</name>
    <name type="synonym">Taenia taeniaeformis</name>
    <dbReference type="NCBI Taxonomy" id="6205"/>
    <lineage>
        <taxon>Eukaryota</taxon>
        <taxon>Metazoa</taxon>
        <taxon>Spiralia</taxon>
        <taxon>Lophotrochozoa</taxon>
        <taxon>Platyhelminthes</taxon>
        <taxon>Cestoda</taxon>
        <taxon>Eucestoda</taxon>
        <taxon>Cyclophyllidea</taxon>
        <taxon>Taeniidae</taxon>
        <taxon>Hydatigera</taxon>
    </lineage>
</organism>
<dbReference type="Gene3D" id="3.90.800.10">
    <property type="entry name" value="Glutamyl-tRNA Synthetase, Domain 3"/>
    <property type="match status" value="1"/>
</dbReference>
<dbReference type="GO" id="GO:0006424">
    <property type="term" value="P:glutamyl-tRNA aminoacylation"/>
    <property type="evidence" value="ECO:0007669"/>
    <property type="project" value="TreeGrafter"/>
</dbReference>
<evidence type="ECO:0000313" key="9">
    <source>
        <dbReference type="Proteomes" id="UP000274429"/>
    </source>
</evidence>
<reference evidence="10" key="1">
    <citation type="submission" date="2017-02" db="UniProtKB">
        <authorList>
            <consortium name="WormBaseParasite"/>
        </authorList>
    </citation>
    <scope>IDENTIFICATION</scope>
</reference>
<reference evidence="8 9" key="2">
    <citation type="submission" date="2018-11" db="EMBL/GenBank/DDBJ databases">
        <authorList>
            <consortium name="Pathogen Informatics"/>
        </authorList>
    </citation>
    <scope>NUCLEOTIDE SEQUENCE [LARGE SCALE GENOMIC DNA]</scope>
</reference>
<dbReference type="InterPro" id="IPR050132">
    <property type="entry name" value="Gln/Glu-tRNA_Ligase"/>
</dbReference>
<gene>
    <name evidence="8" type="ORF">TTAC_LOCUS5613</name>
</gene>
<accession>A0A0R3WXY9</accession>